<dbReference type="SUPFAM" id="SSF51735">
    <property type="entry name" value="NAD(P)-binding Rossmann-fold domains"/>
    <property type="match status" value="1"/>
</dbReference>
<dbReference type="InterPro" id="IPR055170">
    <property type="entry name" value="GFO_IDH_MocA-like_dom"/>
</dbReference>
<dbReference type="InterPro" id="IPR000683">
    <property type="entry name" value="Gfo/Idh/MocA-like_OxRdtase_N"/>
</dbReference>
<dbReference type="GeneID" id="78121438"/>
<dbReference type="EMBL" id="QOCI01000008">
    <property type="protein sequence ID" value="RRR18161.1"/>
    <property type="molecule type" value="Genomic_DNA"/>
</dbReference>
<dbReference type="PANTHER" id="PTHR22604:SF105">
    <property type="entry name" value="TRANS-1,2-DIHYDROBENZENE-1,2-DIOL DEHYDROGENASE"/>
    <property type="match status" value="1"/>
</dbReference>
<gene>
    <name evidence="7" type="ORF">DS079_10430</name>
</gene>
<keyword evidence="2" id="KW-0560">Oxidoreductase</keyword>
<dbReference type="Gene3D" id="3.40.50.720">
    <property type="entry name" value="NAD(P)-binding Rossmann-like Domain"/>
    <property type="match status" value="1"/>
</dbReference>
<evidence type="ECO:0000259" key="5">
    <source>
        <dbReference type="Pfam" id="PF01408"/>
    </source>
</evidence>
<dbReference type="InterPro" id="IPR036291">
    <property type="entry name" value="NAD(P)-bd_dom_sf"/>
</dbReference>
<keyword evidence="8" id="KW-1185">Reference proteome</keyword>
<dbReference type="RefSeq" id="WP_126987316.1">
    <property type="nucleotide sequence ID" value="NZ_ML133856.1"/>
</dbReference>
<feature type="domain" description="GFO/IDH/MocA-like oxidoreductase" evidence="6">
    <location>
        <begin position="161"/>
        <end position="273"/>
    </location>
</feature>
<evidence type="ECO:0000313" key="7">
    <source>
        <dbReference type="EMBL" id="RRR18161.1"/>
    </source>
</evidence>
<dbReference type="InterPro" id="IPR050984">
    <property type="entry name" value="Gfo/Idh/MocA_domain"/>
</dbReference>
<evidence type="ECO:0000256" key="1">
    <source>
        <dbReference type="ARBA" id="ARBA00010928"/>
    </source>
</evidence>
<dbReference type="Pfam" id="PF22725">
    <property type="entry name" value="GFO_IDH_MocA_C3"/>
    <property type="match status" value="1"/>
</dbReference>
<reference evidence="7 8" key="1">
    <citation type="submission" date="2018-07" db="EMBL/GenBank/DDBJ databases">
        <title>Brachybacteriurn paraconglorneratum KCTC 9916.</title>
        <authorList>
            <person name="Li Y."/>
        </authorList>
    </citation>
    <scope>NUCLEOTIDE SEQUENCE [LARGE SCALE GENOMIC DNA]</scope>
    <source>
        <strain evidence="7 8">KCTC 9916</strain>
    </source>
</reference>
<proteinExistence type="inferred from homology"/>
<feature type="domain" description="Gfo/Idh/MocA-like oxidoreductase N-terminal" evidence="5">
    <location>
        <begin position="32"/>
        <end position="147"/>
    </location>
</feature>
<dbReference type="SUPFAM" id="SSF55347">
    <property type="entry name" value="Glyceraldehyde-3-phosphate dehydrogenase-like, C-terminal domain"/>
    <property type="match status" value="1"/>
</dbReference>
<evidence type="ECO:0000256" key="3">
    <source>
        <dbReference type="ARBA" id="ARBA00023027"/>
    </source>
</evidence>
<evidence type="ECO:0000256" key="2">
    <source>
        <dbReference type="ARBA" id="ARBA00023002"/>
    </source>
</evidence>
<dbReference type="Pfam" id="PF01408">
    <property type="entry name" value="GFO_IDH_MocA"/>
    <property type="match status" value="1"/>
</dbReference>
<protein>
    <submittedName>
        <fullName evidence="7">Gfo/Idh/MocA family oxidoreductase</fullName>
    </submittedName>
</protein>
<name>A0A3R8SD35_9MICO</name>
<dbReference type="GO" id="GO:0016491">
    <property type="term" value="F:oxidoreductase activity"/>
    <property type="evidence" value="ECO:0007669"/>
    <property type="project" value="UniProtKB-KW"/>
</dbReference>
<sequence length="357" mass="37225">MSQTDETRGAAPPTLVLPEPSVPDPASAPGLRWGVVSPGHIAGQFTDTAHRATASRIVSVVSRSAERAAAFAAEHGIERSFDSVEGMLAAGGIDAVYIASPHAQHHELARPVLEAGVPVLVEKAFTLNTPQARDLLDLARERGVFAMEAMWARFLPQYDLLRGVIEAGLLGEILEVAADHGQAMPTDPSHRMNAPELGGGALLDLGVYPISFAQMVLGDLEDPVVRGELTPTGVDATLGLLAQGARGGFARLGTTLRTRTPAEAVVAGTAGTARLTGPFYAPGTLTIELLDGRSASFEHPGAPGDGMAYEIAEAARRITAGELESPLMSWADTLSVMETMDAVRAALGVVYPGEEGA</sequence>
<feature type="region of interest" description="Disordered" evidence="4">
    <location>
        <begin position="1"/>
        <end position="30"/>
    </location>
</feature>
<dbReference type="Gene3D" id="3.30.360.10">
    <property type="entry name" value="Dihydrodipicolinate Reductase, domain 2"/>
    <property type="match status" value="1"/>
</dbReference>
<dbReference type="AlphaFoldDB" id="A0A3R8SD35"/>
<dbReference type="GO" id="GO:0000166">
    <property type="term" value="F:nucleotide binding"/>
    <property type="evidence" value="ECO:0007669"/>
    <property type="project" value="InterPro"/>
</dbReference>
<evidence type="ECO:0000313" key="8">
    <source>
        <dbReference type="Proteomes" id="UP000274327"/>
    </source>
</evidence>
<accession>A0A3R8SD35</accession>
<dbReference type="PANTHER" id="PTHR22604">
    <property type="entry name" value="OXIDOREDUCTASES"/>
    <property type="match status" value="1"/>
</dbReference>
<organism evidence="7 8">
    <name type="scientific">Brachybacterium paraconglomeratum</name>
    <dbReference type="NCBI Taxonomy" id="173362"/>
    <lineage>
        <taxon>Bacteria</taxon>
        <taxon>Bacillati</taxon>
        <taxon>Actinomycetota</taxon>
        <taxon>Actinomycetes</taxon>
        <taxon>Micrococcales</taxon>
        <taxon>Dermabacteraceae</taxon>
        <taxon>Brachybacterium</taxon>
    </lineage>
</organism>
<evidence type="ECO:0000256" key="4">
    <source>
        <dbReference type="SAM" id="MobiDB-lite"/>
    </source>
</evidence>
<evidence type="ECO:0000259" key="6">
    <source>
        <dbReference type="Pfam" id="PF22725"/>
    </source>
</evidence>
<keyword evidence="3" id="KW-0520">NAD</keyword>
<comment type="caution">
    <text evidence="7">The sequence shown here is derived from an EMBL/GenBank/DDBJ whole genome shotgun (WGS) entry which is preliminary data.</text>
</comment>
<dbReference type="Proteomes" id="UP000274327">
    <property type="component" value="Unassembled WGS sequence"/>
</dbReference>
<comment type="similarity">
    <text evidence="1">Belongs to the Gfo/Idh/MocA family.</text>
</comment>